<feature type="transmembrane region" description="Helical" evidence="1">
    <location>
        <begin position="241"/>
        <end position="259"/>
    </location>
</feature>
<evidence type="ECO:0000313" key="3">
    <source>
        <dbReference type="Proteomes" id="UP000075531"/>
    </source>
</evidence>
<dbReference type="Proteomes" id="UP000075531">
    <property type="component" value="Unassembled WGS sequence"/>
</dbReference>
<dbReference type="STRING" id="1121338.CLTEP_16590"/>
<dbReference type="RefSeq" id="WP_066825239.1">
    <property type="nucleotide sequence ID" value="NZ_LTBA01000017.1"/>
</dbReference>
<evidence type="ECO:0008006" key="4">
    <source>
        <dbReference type="Google" id="ProtNLM"/>
    </source>
</evidence>
<name>A0A151B3F4_9CLOT</name>
<keyword evidence="1" id="KW-1133">Transmembrane helix</keyword>
<dbReference type="AlphaFoldDB" id="A0A151B3F4"/>
<feature type="transmembrane region" description="Helical" evidence="1">
    <location>
        <begin position="20"/>
        <end position="40"/>
    </location>
</feature>
<dbReference type="PATRIC" id="fig|1121338.3.peg.1707"/>
<organism evidence="2 3">
    <name type="scientific">Clostridium tepidiprofundi DSM 19306</name>
    <dbReference type="NCBI Taxonomy" id="1121338"/>
    <lineage>
        <taxon>Bacteria</taxon>
        <taxon>Bacillati</taxon>
        <taxon>Bacillota</taxon>
        <taxon>Clostridia</taxon>
        <taxon>Eubacteriales</taxon>
        <taxon>Clostridiaceae</taxon>
        <taxon>Clostridium</taxon>
    </lineage>
</organism>
<evidence type="ECO:0000313" key="2">
    <source>
        <dbReference type="EMBL" id="KYH34426.1"/>
    </source>
</evidence>
<proteinExistence type="predicted"/>
<reference evidence="2 3" key="1">
    <citation type="submission" date="2016-02" db="EMBL/GenBank/DDBJ databases">
        <title>Genome sequence of Clostridium tepidiprofundi DSM 19306.</title>
        <authorList>
            <person name="Poehlein A."/>
            <person name="Daniel R."/>
        </authorList>
    </citation>
    <scope>NUCLEOTIDE SEQUENCE [LARGE SCALE GENOMIC DNA]</scope>
    <source>
        <strain evidence="2 3">DSM 19306</strain>
    </source>
</reference>
<gene>
    <name evidence="2" type="ORF">CLTEP_16590</name>
</gene>
<keyword evidence="1" id="KW-0812">Transmembrane</keyword>
<protein>
    <recommendedName>
        <fullName evidence="4">ABC-2 family transporter protein</fullName>
    </recommendedName>
</protein>
<feature type="transmembrane region" description="Helical" evidence="1">
    <location>
        <begin position="146"/>
        <end position="167"/>
    </location>
</feature>
<feature type="transmembrane region" description="Helical" evidence="1">
    <location>
        <begin position="60"/>
        <end position="81"/>
    </location>
</feature>
<accession>A0A151B3F4</accession>
<evidence type="ECO:0000256" key="1">
    <source>
        <dbReference type="SAM" id="Phobius"/>
    </source>
</evidence>
<sequence>MWKVSKYKILTLLEDKLFKFILISFFIVLNYNVFISSGVLSAGSREFNQLLKYTLLINNFTIISTLYGQLVGIYIGTGLIGDDIPSGKLYIMITSFPKRWKYLLGNFLGLLLILLFFLLLILFNYFVCTTILDIVINYSDLVQCFLYIFMNMMVVMIVTAVSSIFILGKVSLIVGLIEMAIFNIYTFQKIPFFGYQLNLNINVRRILACIAPITNVSAPSIYNDGSLERYMVTPILINNMFIYQLIFIFLILILGIISFEYKEL</sequence>
<comment type="caution">
    <text evidence="2">The sequence shown here is derived from an EMBL/GenBank/DDBJ whole genome shotgun (WGS) entry which is preliminary data.</text>
</comment>
<keyword evidence="3" id="KW-1185">Reference proteome</keyword>
<keyword evidence="1" id="KW-0472">Membrane</keyword>
<dbReference type="EMBL" id="LTBA01000017">
    <property type="protein sequence ID" value="KYH34426.1"/>
    <property type="molecule type" value="Genomic_DNA"/>
</dbReference>
<feature type="transmembrane region" description="Helical" evidence="1">
    <location>
        <begin position="102"/>
        <end position="126"/>
    </location>
</feature>